<sequence>MSIDARICLNPSSLCLRIQNITVAKRQDLQPLFRSTSDKYDYRYSDNIAVCEHIDPTDTVKLLIGNYCRQGERGNRQFSNQGKCNQCNTSWNMEPRELEEQDICFAFTLWKDLGSGLDPEDDRWKTHLFQNHPKTVRKSEMLDDPRTRFEMISEGCSLLQAMPMEEMFRHNMALLKGRRYRAVMRYWGGWWYLQGEERKTRYPQCTIV</sequence>
<proteinExistence type="predicted"/>
<dbReference type="AlphaFoldDB" id="A0A9W9NXP0"/>
<keyword evidence="2" id="KW-1185">Reference proteome</keyword>
<comment type="caution">
    <text evidence="1">The sequence shown here is derived from an EMBL/GenBank/DDBJ whole genome shotgun (WGS) entry which is preliminary data.</text>
</comment>
<protein>
    <submittedName>
        <fullName evidence="1">Uncharacterized protein</fullName>
    </submittedName>
</protein>
<name>A0A9W9NXP0_PENCI</name>
<dbReference type="Proteomes" id="UP001147733">
    <property type="component" value="Unassembled WGS sequence"/>
</dbReference>
<reference evidence="1" key="1">
    <citation type="submission" date="2022-11" db="EMBL/GenBank/DDBJ databases">
        <authorList>
            <person name="Petersen C."/>
        </authorList>
    </citation>
    <scope>NUCLEOTIDE SEQUENCE</scope>
    <source>
        <strain evidence="1">IBT 23319</strain>
    </source>
</reference>
<dbReference type="OrthoDB" id="3766406at2759"/>
<evidence type="ECO:0000313" key="1">
    <source>
        <dbReference type="EMBL" id="KAJ5231632.1"/>
    </source>
</evidence>
<organism evidence="1 2">
    <name type="scientific">Penicillium citrinum</name>
    <dbReference type="NCBI Taxonomy" id="5077"/>
    <lineage>
        <taxon>Eukaryota</taxon>
        <taxon>Fungi</taxon>
        <taxon>Dikarya</taxon>
        <taxon>Ascomycota</taxon>
        <taxon>Pezizomycotina</taxon>
        <taxon>Eurotiomycetes</taxon>
        <taxon>Eurotiomycetidae</taxon>
        <taxon>Eurotiales</taxon>
        <taxon>Aspergillaceae</taxon>
        <taxon>Penicillium</taxon>
    </lineage>
</organism>
<dbReference type="EMBL" id="JAPQKT010000005">
    <property type="protein sequence ID" value="KAJ5231632.1"/>
    <property type="molecule type" value="Genomic_DNA"/>
</dbReference>
<dbReference type="RefSeq" id="XP_056500376.1">
    <property type="nucleotide sequence ID" value="XM_056645138.1"/>
</dbReference>
<accession>A0A9W9NXP0</accession>
<reference evidence="1" key="2">
    <citation type="journal article" date="2023" name="IMA Fungus">
        <title>Comparative genomic study of the Penicillium genus elucidates a diverse pangenome and 15 lateral gene transfer events.</title>
        <authorList>
            <person name="Petersen C."/>
            <person name="Sorensen T."/>
            <person name="Nielsen M.R."/>
            <person name="Sondergaard T.E."/>
            <person name="Sorensen J.L."/>
            <person name="Fitzpatrick D.A."/>
            <person name="Frisvad J.C."/>
            <person name="Nielsen K.L."/>
        </authorList>
    </citation>
    <scope>NUCLEOTIDE SEQUENCE</scope>
    <source>
        <strain evidence="1">IBT 23319</strain>
    </source>
</reference>
<gene>
    <name evidence="1" type="ORF">N7469_006220</name>
</gene>
<evidence type="ECO:0000313" key="2">
    <source>
        <dbReference type="Proteomes" id="UP001147733"/>
    </source>
</evidence>
<dbReference type="GeneID" id="81384305"/>